<evidence type="ECO:0000313" key="3">
    <source>
        <dbReference type="Proteomes" id="UP000312102"/>
    </source>
</evidence>
<keyword evidence="1" id="KW-0732">Signal</keyword>
<dbReference type="Gene3D" id="2.40.10.10">
    <property type="entry name" value="Trypsin-like serine proteases"/>
    <property type="match status" value="2"/>
</dbReference>
<keyword evidence="2" id="KW-0378">Hydrolase</keyword>
<dbReference type="Gene3D" id="1.25.40.10">
    <property type="entry name" value="Tetratricopeptide repeat domain"/>
    <property type="match status" value="1"/>
</dbReference>
<reference evidence="2 3" key="1">
    <citation type="journal article" date="2019" name="ISME J.">
        <title>Evolution in action: habitat transition from sediment to the pelagial leads to genome streamlining in Methylophilaceae.</title>
        <authorList>
            <person name="Salcher M."/>
            <person name="Schaefle D."/>
            <person name="Kaspar M."/>
            <person name="Neuenschwander S.M."/>
            <person name="Ghai R."/>
        </authorList>
    </citation>
    <scope>NUCLEOTIDE SEQUENCE [LARGE SCALE GENOMIC DNA]</scope>
    <source>
        <strain evidence="2 3">MMS-RI-1</strain>
    </source>
</reference>
<dbReference type="InterPro" id="IPR009003">
    <property type="entry name" value="Peptidase_S1_PA"/>
</dbReference>
<keyword evidence="2" id="KW-0645">Protease</keyword>
<name>A0AAE6KNW1_9PROT</name>
<dbReference type="SUPFAM" id="SSF48452">
    <property type="entry name" value="TPR-like"/>
    <property type="match status" value="1"/>
</dbReference>
<dbReference type="EMBL" id="CP040986">
    <property type="protein sequence ID" value="QDD12977.1"/>
    <property type="molecule type" value="Genomic_DNA"/>
</dbReference>
<dbReference type="InterPro" id="IPR011990">
    <property type="entry name" value="TPR-like_helical_dom_sf"/>
</dbReference>
<sequence>MHDIHLKARSVMCKLLTFLFILFSQIVFATPTDEATFAVASSVVKVHVIDSKGNHGVGSGIVVADNQVATNCHVVANAQGVQIGKLGEAFSPISMKADWRHDLCILQFKFLDLKPITLGDTKKLNYEQSVFSKSFGGNAVKPIISFGQIKALYALDNENIIQSSAGFAMGASGGGLFDDEGRLIGLTTFKSPGRYAYYYSIPVEWIKHLLSQGKEIQLTAQTELPFWDAPFEKRPYFMQAYDAVREAQWDRLKEISALWVKNEPQSSEALFSGAIARFELKDYETAQKVLNEVVKKNPRHAQAQLYLLKLAKLNHDANQAQAIETLLSQLDESLLKEAQ</sequence>
<protein>
    <submittedName>
        <fullName evidence="2">Serine protease</fullName>
    </submittedName>
</protein>
<dbReference type="PANTHER" id="PTHR43019">
    <property type="entry name" value="SERINE ENDOPROTEASE DEGS"/>
    <property type="match status" value="1"/>
</dbReference>
<proteinExistence type="predicted"/>
<evidence type="ECO:0000313" key="2">
    <source>
        <dbReference type="EMBL" id="QDD12977.1"/>
    </source>
</evidence>
<gene>
    <name evidence="2" type="ORF">FIT61_00500</name>
</gene>
<organism evidence="2 3">
    <name type="scientific">Candidatus Methylopumilus rimovensis</name>
    <dbReference type="NCBI Taxonomy" id="2588535"/>
    <lineage>
        <taxon>Bacteria</taxon>
        <taxon>Pseudomonadati</taxon>
        <taxon>Pseudomonadota</taxon>
        <taxon>Betaproteobacteria</taxon>
        <taxon>Nitrosomonadales</taxon>
        <taxon>Methylophilaceae</taxon>
        <taxon>Candidatus Methylopumilus</taxon>
    </lineage>
</organism>
<dbReference type="Proteomes" id="UP000312102">
    <property type="component" value="Chromosome"/>
</dbReference>
<dbReference type="AlphaFoldDB" id="A0AAE6KNW1"/>
<dbReference type="KEGG" id="mrk:FIT61_00500"/>
<dbReference type="Pfam" id="PF13365">
    <property type="entry name" value="Trypsin_2"/>
    <property type="match status" value="1"/>
</dbReference>
<feature type="signal peptide" evidence="1">
    <location>
        <begin position="1"/>
        <end position="29"/>
    </location>
</feature>
<accession>A0AAE6KNW1</accession>
<evidence type="ECO:0000256" key="1">
    <source>
        <dbReference type="SAM" id="SignalP"/>
    </source>
</evidence>
<feature type="chain" id="PRO_5042281070" evidence="1">
    <location>
        <begin position="30"/>
        <end position="339"/>
    </location>
</feature>
<dbReference type="GO" id="GO:0006508">
    <property type="term" value="P:proteolysis"/>
    <property type="evidence" value="ECO:0007669"/>
    <property type="project" value="UniProtKB-KW"/>
</dbReference>
<dbReference type="InterPro" id="IPR043504">
    <property type="entry name" value="Peptidase_S1_PA_chymotrypsin"/>
</dbReference>
<dbReference type="PANTHER" id="PTHR43019:SF23">
    <property type="entry name" value="PROTEASE DO-LIKE 5, CHLOROPLASTIC"/>
    <property type="match status" value="1"/>
</dbReference>
<dbReference type="GO" id="GO:0008233">
    <property type="term" value="F:peptidase activity"/>
    <property type="evidence" value="ECO:0007669"/>
    <property type="project" value="UniProtKB-KW"/>
</dbReference>
<dbReference type="SUPFAM" id="SSF50494">
    <property type="entry name" value="Trypsin-like serine proteases"/>
    <property type="match status" value="1"/>
</dbReference>
<keyword evidence="3" id="KW-1185">Reference proteome</keyword>